<proteinExistence type="predicted"/>
<gene>
    <name evidence="1" type="ORF">CIK84_13710</name>
</gene>
<dbReference type="Proteomes" id="UP000235739">
    <property type="component" value="Unassembled WGS sequence"/>
</dbReference>
<accession>A0A2N7S0N1</accession>
<comment type="caution">
    <text evidence="1">The sequence shown here is derived from an EMBL/GenBank/DDBJ whole genome shotgun (WGS) entry which is preliminary data.</text>
</comment>
<dbReference type="RefSeq" id="WP_102598774.1">
    <property type="nucleotide sequence ID" value="NZ_JABUYH010000104.1"/>
</dbReference>
<dbReference type="AlphaFoldDB" id="A0A2N7S0N1"/>
<sequence length="173" mass="19468">MSEKNQLLELVPAPSDVISIVHRLVDSRRPKNDSQQEALFAQLGFISRNSQDNPDEQSALRINPLDVGLGSTVLGTWGTYGKDFLDVTLHLYTSTKPESAKTRQGFLQIKNALSNLYGPARHPWEDEQQPPCIWEWNGWTITMHLFNARDSAVVLTVEDTNLAQRIDADEATH</sequence>
<reference evidence="1 2" key="1">
    <citation type="journal article" date="2017" name="Elife">
        <title>Extensive horizontal gene transfer in cheese-associated bacteria.</title>
        <authorList>
            <person name="Bonham K.S."/>
            <person name="Wolfe B.E."/>
            <person name="Dutton R.J."/>
        </authorList>
    </citation>
    <scope>NUCLEOTIDE SEQUENCE [LARGE SCALE GENOMIC DNA]</scope>
    <source>
        <strain evidence="1 2">JB182</strain>
    </source>
</reference>
<organism evidence="1 2">
    <name type="scientific">Glutamicibacter arilaitensis</name>
    <dbReference type="NCBI Taxonomy" id="256701"/>
    <lineage>
        <taxon>Bacteria</taxon>
        <taxon>Bacillati</taxon>
        <taxon>Actinomycetota</taxon>
        <taxon>Actinomycetes</taxon>
        <taxon>Micrococcales</taxon>
        <taxon>Micrococcaceae</taxon>
        <taxon>Glutamicibacter</taxon>
    </lineage>
</organism>
<dbReference type="EMBL" id="PNQX01000002">
    <property type="protein sequence ID" value="PMQ19699.1"/>
    <property type="molecule type" value="Genomic_DNA"/>
</dbReference>
<protein>
    <submittedName>
        <fullName evidence="1">Uncharacterized protein</fullName>
    </submittedName>
</protein>
<evidence type="ECO:0000313" key="2">
    <source>
        <dbReference type="Proteomes" id="UP000235739"/>
    </source>
</evidence>
<name>A0A2N7S0N1_9MICC</name>
<evidence type="ECO:0000313" key="1">
    <source>
        <dbReference type="EMBL" id="PMQ19699.1"/>
    </source>
</evidence>